<evidence type="ECO:0000256" key="3">
    <source>
        <dbReference type="ARBA" id="ARBA00022490"/>
    </source>
</evidence>
<dbReference type="GO" id="GO:0016791">
    <property type="term" value="F:phosphatase activity"/>
    <property type="evidence" value="ECO:0007669"/>
    <property type="project" value="TreeGrafter"/>
</dbReference>
<reference evidence="7" key="1">
    <citation type="submission" date="2016-03" db="EMBL/GenBank/DDBJ databases">
        <authorList>
            <person name="Devillers Hugo."/>
        </authorList>
    </citation>
    <scope>NUCLEOTIDE SEQUENCE [LARGE SCALE GENOMIC DNA]</scope>
</reference>
<feature type="region of interest" description="Disordered" evidence="5">
    <location>
        <begin position="168"/>
        <end position="187"/>
    </location>
</feature>
<dbReference type="PANTHER" id="PTHR31126">
    <property type="entry name" value="TYROSINE-PROTEIN PHOSPHATASE"/>
    <property type="match status" value="1"/>
</dbReference>
<evidence type="ECO:0000256" key="2">
    <source>
        <dbReference type="ARBA" id="ARBA00009580"/>
    </source>
</evidence>
<evidence type="ECO:0000313" key="7">
    <source>
        <dbReference type="Proteomes" id="UP000191144"/>
    </source>
</evidence>
<dbReference type="GO" id="GO:0005737">
    <property type="term" value="C:cytoplasm"/>
    <property type="evidence" value="ECO:0007669"/>
    <property type="project" value="UniProtKB-SubCell"/>
</dbReference>
<dbReference type="FunFam" id="3.90.190.10:FF:000035">
    <property type="entry name" value="Tyrosine phosphatase, putative"/>
    <property type="match status" value="1"/>
</dbReference>
<comment type="similarity">
    <text evidence="2">Belongs to the protein-tyrosine phosphatase family.</text>
</comment>
<organism evidence="6 7">
    <name type="scientific">Lachancea meyersii CBS 8951</name>
    <dbReference type="NCBI Taxonomy" id="1266667"/>
    <lineage>
        <taxon>Eukaryota</taxon>
        <taxon>Fungi</taxon>
        <taxon>Dikarya</taxon>
        <taxon>Ascomycota</taxon>
        <taxon>Saccharomycotina</taxon>
        <taxon>Saccharomycetes</taxon>
        <taxon>Saccharomycetales</taxon>
        <taxon>Saccharomycetaceae</taxon>
        <taxon>Lachancea</taxon>
    </lineage>
</organism>
<comment type="subcellular location">
    <subcellularLocation>
        <location evidence="1">Cytoplasm</location>
    </subcellularLocation>
</comment>
<evidence type="ECO:0000256" key="1">
    <source>
        <dbReference type="ARBA" id="ARBA00004496"/>
    </source>
</evidence>
<evidence type="ECO:0000256" key="5">
    <source>
        <dbReference type="SAM" id="MobiDB-lite"/>
    </source>
</evidence>
<dbReference type="Pfam" id="PF03162">
    <property type="entry name" value="Y_phosphatase2"/>
    <property type="match status" value="1"/>
</dbReference>
<dbReference type="InterPro" id="IPR004861">
    <property type="entry name" value="Siw14-like"/>
</dbReference>
<dbReference type="InterPro" id="IPR029021">
    <property type="entry name" value="Prot-tyrosine_phosphatase-like"/>
</dbReference>
<keyword evidence="7" id="KW-1185">Reference proteome</keyword>
<dbReference type="GO" id="GO:0052840">
    <property type="term" value="F:inositol diphosphate tetrakisphosphate diphosphatase activity"/>
    <property type="evidence" value="ECO:0007669"/>
    <property type="project" value="TreeGrafter"/>
</dbReference>
<gene>
    <name evidence="6" type="ORF">LAME_0D05666G</name>
</gene>
<dbReference type="Gene3D" id="3.90.190.10">
    <property type="entry name" value="Protein tyrosine phosphatase superfamily"/>
    <property type="match status" value="1"/>
</dbReference>
<keyword evidence="4" id="KW-0378">Hydrolase</keyword>
<feature type="compositionally biased region" description="Basic and acidic residues" evidence="5">
    <location>
        <begin position="168"/>
        <end position="179"/>
    </location>
</feature>
<evidence type="ECO:0000256" key="4">
    <source>
        <dbReference type="ARBA" id="ARBA00022801"/>
    </source>
</evidence>
<keyword evidence="3" id="KW-0963">Cytoplasm</keyword>
<name>A0A1G4J8M3_9SACH</name>
<dbReference type="AlphaFoldDB" id="A0A1G4J8M3"/>
<dbReference type="SUPFAM" id="SSF52799">
    <property type="entry name" value="(Phosphotyrosine protein) phosphatases II"/>
    <property type="match status" value="1"/>
</dbReference>
<protein>
    <submittedName>
        <fullName evidence="6">LAME_0D05666g1_1</fullName>
    </submittedName>
</protein>
<dbReference type="Proteomes" id="UP000191144">
    <property type="component" value="Chromosome D"/>
</dbReference>
<proteinExistence type="inferred from homology"/>
<evidence type="ECO:0000313" key="6">
    <source>
        <dbReference type="EMBL" id="SCU86331.1"/>
    </source>
</evidence>
<dbReference type="EMBL" id="LT598482">
    <property type="protein sequence ID" value="SCU86331.1"/>
    <property type="molecule type" value="Genomic_DNA"/>
</dbReference>
<dbReference type="PANTHER" id="PTHR31126:SF74">
    <property type="entry name" value="TYROSINE-PROTEIN PHOSPHATASE-LIKE PROTEIN OCA2"/>
    <property type="match status" value="1"/>
</dbReference>
<sequence>MVYIPPLNFAPVVSTEVSLYRSGYPMPLNYPFIADQLQLKTVIYVGDKDVSEDYRGFLESQNIVYEFVHVESCRDANINEQMKQVLLKILDKRNYPILIHSNKGKHRVGVVVGIIRKLLQGWSTTGIYQEYDIFSGGLKGGVDLEFITMFETDLNVTRESVPDFVKLQDKTSRHEEKPEGAASQLVS</sequence>
<accession>A0A1G4J8M3</accession>
<dbReference type="OrthoDB" id="6375174at2759"/>